<evidence type="ECO:0000313" key="2">
    <source>
        <dbReference type="EMBL" id="MDD0991465.1"/>
    </source>
</evidence>
<dbReference type="InterPro" id="IPR036490">
    <property type="entry name" value="ThsB_TIR-like_sf"/>
</dbReference>
<reference evidence="2 3" key="1">
    <citation type="submission" date="2022-05" db="EMBL/GenBank/DDBJ databases">
        <title>Novel Pseudomonas spp. Isolated from a Rainbow Trout Aquaculture Facility.</title>
        <authorList>
            <person name="Testerman T."/>
            <person name="Graf J."/>
        </authorList>
    </citation>
    <scope>NUCLEOTIDE SEQUENCE [LARGE SCALE GENOMIC DNA]</scope>
    <source>
        <strain evidence="2 3">ID681</strain>
    </source>
</reference>
<proteinExistence type="predicted"/>
<evidence type="ECO:0000313" key="3">
    <source>
        <dbReference type="Proteomes" id="UP001148203"/>
    </source>
</evidence>
<dbReference type="Gene3D" id="3.40.50.11200">
    <property type="match status" value="1"/>
</dbReference>
<dbReference type="SUPFAM" id="SSF52206">
    <property type="entry name" value="Hypothetical protein MTH538"/>
    <property type="match status" value="1"/>
</dbReference>
<dbReference type="EMBL" id="JAMDGY010000029">
    <property type="protein sequence ID" value="MDD0991465.1"/>
    <property type="molecule type" value="Genomic_DNA"/>
</dbReference>
<dbReference type="Proteomes" id="UP001148203">
    <property type="component" value="Unassembled WGS sequence"/>
</dbReference>
<evidence type="ECO:0000259" key="1">
    <source>
        <dbReference type="Pfam" id="PF08937"/>
    </source>
</evidence>
<accession>A0ABT5NTG7</accession>
<organism evidence="2 3">
    <name type="scientific">Pseudomonas fontis</name>
    <dbReference type="NCBI Taxonomy" id="2942633"/>
    <lineage>
        <taxon>Bacteria</taxon>
        <taxon>Pseudomonadati</taxon>
        <taxon>Pseudomonadota</taxon>
        <taxon>Gammaproteobacteria</taxon>
        <taxon>Pseudomonadales</taxon>
        <taxon>Pseudomonadaceae</taxon>
        <taxon>Pseudomonas</taxon>
    </lineage>
</organism>
<dbReference type="Pfam" id="PF08937">
    <property type="entry name" value="ThsB_TIR"/>
    <property type="match status" value="1"/>
</dbReference>
<dbReference type="InterPro" id="IPR015032">
    <property type="entry name" value="ThsB__TIR-like_domain"/>
</dbReference>
<dbReference type="RefSeq" id="WP_273913336.1">
    <property type="nucleotide sequence ID" value="NZ_JAMDGX010000081.1"/>
</dbReference>
<name>A0ABT5NTG7_9PSED</name>
<sequence>MLHYLRGDGIMRHCFYSFHYEADNWRAAKIRSIGAIHGAREAYDNGWEAVKNGSEQAIKNWIAAEMNGCSCAIVLIGSQTAGRKWINYEIEQAWNKGMGLVGVYIHGITDRINQTSRVGSNPFNGFDVNNVPLSNIVRTYDPAGYDSATRYANISQNLGRWVEEAIAIRNRY</sequence>
<gene>
    <name evidence="2" type="ORF">M5G11_13040</name>
</gene>
<comment type="caution">
    <text evidence="2">The sequence shown here is derived from an EMBL/GenBank/DDBJ whole genome shotgun (WGS) entry which is preliminary data.</text>
</comment>
<keyword evidence="3" id="KW-1185">Reference proteome</keyword>
<feature type="domain" description="Thoeris protein ThsB TIR-like" evidence="1">
    <location>
        <begin position="15"/>
        <end position="107"/>
    </location>
</feature>
<protein>
    <submittedName>
        <fullName evidence="2">TIR domain-containing protein</fullName>
    </submittedName>
</protein>